<feature type="non-terminal residue" evidence="5">
    <location>
        <position position="180"/>
    </location>
</feature>
<dbReference type="PANTHER" id="PTHR45942">
    <property type="entry name" value="PROTEIN PHOSPATASE 3 REGULATORY SUBUNIT B ALPHA ISOFORM TYPE 1"/>
    <property type="match status" value="1"/>
</dbReference>
<dbReference type="SUPFAM" id="SSF47473">
    <property type="entry name" value="EF-hand"/>
    <property type="match status" value="1"/>
</dbReference>
<dbReference type="InterPro" id="IPR011992">
    <property type="entry name" value="EF-hand-dom_pair"/>
</dbReference>
<dbReference type="PROSITE" id="PS50222">
    <property type="entry name" value="EF_HAND_2"/>
    <property type="match status" value="2"/>
</dbReference>
<dbReference type="EMBL" id="BDQV01000831">
    <property type="protein sequence ID" value="GAY68187.1"/>
    <property type="molecule type" value="Genomic_DNA"/>
</dbReference>
<organism evidence="5 6">
    <name type="scientific">Citrus unshiu</name>
    <name type="common">Satsuma mandarin</name>
    <name type="synonym">Citrus nobilis var. unshiu</name>
    <dbReference type="NCBI Taxonomy" id="55188"/>
    <lineage>
        <taxon>Eukaryota</taxon>
        <taxon>Viridiplantae</taxon>
        <taxon>Streptophyta</taxon>
        <taxon>Embryophyta</taxon>
        <taxon>Tracheophyta</taxon>
        <taxon>Spermatophyta</taxon>
        <taxon>Magnoliopsida</taxon>
        <taxon>eudicotyledons</taxon>
        <taxon>Gunneridae</taxon>
        <taxon>Pentapetalae</taxon>
        <taxon>rosids</taxon>
        <taxon>malvids</taxon>
        <taxon>Sapindales</taxon>
        <taxon>Rutaceae</taxon>
        <taxon>Aurantioideae</taxon>
        <taxon>Citrus</taxon>
    </lineage>
</organism>
<keyword evidence="6" id="KW-1185">Reference proteome</keyword>
<evidence type="ECO:0000256" key="1">
    <source>
        <dbReference type="ARBA" id="ARBA00022723"/>
    </source>
</evidence>
<evidence type="ECO:0000256" key="3">
    <source>
        <dbReference type="ARBA" id="ARBA00022837"/>
    </source>
</evidence>
<keyword evidence="1" id="KW-0479">Metal-binding</keyword>
<dbReference type="CDD" id="cd00051">
    <property type="entry name" value="EFh"/>
    <property type="match status" value="1"/>
</dbReference>
<dbReference type="InterPro" id="IPR018247">
    <property type="entry name" value="EF_Hand_1_Ca_BS"/>
</dbReference>
<name>A0A2H5QU82_CITUN</name>
<keyword evidence="3" id="KW-0106">Calcium</keyword>
<gene>
    <name evidence="5" type="ORF">CUMW_262190</name>
</gene>
<protein>
    <recommendedName>
        <fullName evidence="4">EF-hand domain-containing protein</fullName>
    </recommendedName>
</protein>
<evidence type="ECO:0000259" key="4">
    <source>
        <dbReference type="PROSITE" id="PS50222"/>
    </source>
</evidence>
<comment type="caution">
    <text evidence="5">The sequence shown here is derived from an EMBL/GenBank/DDBJ whole genome shotgun (WGS) entry which is preliminary data.</text>
</comment>
<dbReference type="Gene3D" id="1.10.238.10">
    <property type="entry name" value="EF-hand"/>
    <property type="match status" value="1"/>
</dbReference>
<dbReference type="FunFam" id="1.10.238.10:FF:000003">
    <property type="entry name" value="Calmodulin A"/>
    <property type="match status" value="1"/>
</dbReference>
<feature type="domain" description="EF-hand" evidence="4">
    <location>
        <begin position="73"/>
        <end position="108"/>
    </location>
</feature>
<dbReference type="PROSITE" id="PS00018">
    <property type="entry name" value="EF_HAND_1"/>
    <property type="match status" value="1"/>
</dbReference>
<evidence type="ECO:0000256" key="2">
    <source>
        <dbReference type="ARBA" id="ARBA00022737"/>
    </source>
</evidence>
<feature type="domain" description="EF-hand" evidence="4">
    <location>
        <begin position="111"/>
        <end position="150"/>
    </location>
</feature>
<dbReference type="GO" id="GO:0005509">
    <property type="term" value="F:calcium ion binding"/>
    <property type="evidence" value="ECO:0007669"/>
    <property type="project" value="InterPro"/>
</dbReference>
<evidence type="ECO:0000313" key="5">
    <source>
        <dbReference type="EMBL" id="GAY68187.1"/>
    </source>
</evidence>
<proteinExistence type="predicted"/>
<dbReference type="STRING" id="55188.A0A2H5QU82"/>
<dbReference type="SMART" id="SM00054">
    <property type="entry name" value="EFh"/>
    <property type="match status" value="3"/>
</dbReference>
<evidence type="ECO:0000313" key="6">
    <source>
        <dbReference type="Proteomes" id="UP000236630"/>
    </source>
</evidence>
<dbReference type="AlphaFoldDB" id="A0A2H5QU82"/>
<dbReference type="InterPro" id="IPR002048">
    <property type="entry name" value="EF_hand_dom"/>
</dbReference>
<sequence length="180" mass="20718">MSGCDMNLLSGPNNNHPSTSFCNLSDHVNLECRLSSVVADIADHAFLKADIDGNRTIVYIEFITATMQRHKLERFERLYKAFQHFDKDNTGYITVDELETAFKGYNMGDDVTIAMIKEIMSEVDRDKVVNLDGRISYDEFRAMMKSGTHLQAVSSRPLAHVVAIRRKIFWQWYLKPCFIQ</sequence>
<dbReference type="Pfam" id="PF13499">
    <property type="entry name" value="EF-hand_7"/>
    <property type="match status" value="1"/>
</dbReference>
<accession>A0A2H5QU82</accession>
<dbReference type="Proteomes" id="UP000236630">
    <property type="component" value="Unassembled WGS sequence"/>
</dbReference>
<keyword evidence="2" id="KW-0677">Repeat</keyword>
<reference evidence="5 6" key="1">
    <citation type="journal article" date="2017" name="Front. Genet.">
        <title>Draft sequencing of the heterozygous diploid genome of Satsuma (Citrus unshiu Marc.) using a hybrid assembly approach.</title>
        <authorList>
            <person name="Shimizu T."/>
            <person name="Tanizawa Y."/>
            <person name="Mochizuki T."/>
            <person name="Nagasaki H."/>
            <person name="Yoshioka T."/>
            <person name="Toyoda A."/>
            <person name="Fujiyama A."/>
            <person name="Kaminuma E."/>
            <person name="Nakamura Y."/>
        </authorList>
    </citation>
    <scope>NUCLEOTIDE SEQUENCE [LARGE SCALE GENOMIC DNA]</scope>
    <source>
        <strain evidence="6">cv. Miyagawa wase</strain>
    </source>
</reference>